<keyword evidence="1" id="KW-0472">Membrane</keyword>
<dbReference type="EMBL" id="CP018790">
    <property type="protein sequence ID" value="ARR01448.1"/>
    <property type="molecule type" value="Genomic_DNA"/>
</dbReference>
<feature type="transmembrane region" description="Helical" evidence="1">
    <location>
        <begin position="24"/>
        <end position="47"/>
    </location>
</feature>
<protein>
    <submittedName>
        <fullName evidence="2">Uncharacterized protein</fullName>
    </submittedName>
</protein>
<dbReference type="AlphaFoldDB" id="A0A1X9SYU4"/>
<dbReference type="RefSeq" id="WP_192940228.1">
    <property type="nucleotide sequence ID" value="NZ_CP018790.1"/>
</dbReference>
<keyword evidence="1" id="KW-1133">Transmembrane helix</keyword>
<evidence type="ECO:0000313" key="3">
    <source>
        <dbReference type="Proteomes" id="UP000194260"/>
    </source>
</evidence>
<keyword evidence="2" id="KW-0614">Plasmid</keyword>
<gene>
    <name evidence="2" type="ORF">CSUIS_a0006</name>
</gene>
<accession>A0A1X9SYU4</accession>
<dbReference type="KEGG" id="camy:CSUIS_a0006"/>
<evidence type="ECO:0000256" key="1">
    <source>
        <dbReference type="SAM" id="Phobius"/>
    </source>
</evidence>
<proteinExistence type="predicted"/>
<keyword evidence="1" id="KW-0812">Transmembrane</keyword>
<name>A0A1X9SYU4_9BACT</name>
<geneLocation type="plasmid" evidence="3">
    <name>psuis6137</name>
</geneLocation>
<dbReference type="Proteomes" id="UP000194260">
    <property type="component" value="Plasmid pSUIS6137"/>
</dbReference>
<evidence type="ECO:0000313" key="2">
    <source>
        <dbReference type="EMBL" id="ARR01448.1"/>
    </source>
</evidence>
<reference evidence="3" key="1">
    <citation type="journal article" date="2017" name="Genome Biol. Evol.">
        <title>Comparative Genomic Analysis Identifies a Campylobacter Clade Deficient in Selenium Metabolism.</title>
        <authorList>
            <person name="Miller W.G."/>
            <person name="Yee E."/>
            <person name="Lopes B.S."/>
            <person name="Chapman M.H."/>
            <person name="Huynh S."/>
            <person name="Bono J.L."/>
            <person name="Parker C.T."/>
            <person name="Strachan N.J.C."/>
            <person name="Forbes K.J."/>
        </authorList>
    </citation>
    <scope>NUCLEOTIDE SEQUENCE [LARGE SCALE GENOMIC DNA]</scope>
    <source>
        <strain evidence="3">RM6137</strain>
        <plasmid evidence="3">psuis6137</plasmid>
    </source>
</reference>
<sequence>MRNKRQNLAIIPLSSKASVDATNILFAMFVVALFVIGHYEMAMLVMAGRLALRGNKK</sequence>
<organism evidence="2 3">
    <name type="scientific">Campylobacter porcelli</name>
    <dbReference type="NCBI Taxonomy" id="1660073"/>
    <lineage>
        <taxon>Bacteria</taxon>
        <taxon>Pseudomonadati</taxon>
        <taxon>Campylobacterota</taxon>
        <taxon>Epsilonproteobacteria</taxon>
        <taxon>Campylobacterales</taxon>
        <taxon>Campylobacteraceae</taxon>
        <taxon>Campylobacter</taxon>
    </lineage>
</organism>